<reference evidence="1" key="1">
    <citation type="submission" date="2018-05" db="EMBL/GenBank/DDBJ databases">
        <authorList>
            <person name="Lanie J.A."/>
            <person name="Ng W.-L."/>
            <person name="Kazmierczak K.M."/>
            <person name="Andrzejewski T.M."/>
            <person name="Davidsen T.M."/>
            <person name="Wayne K.J."/>
            <person name="Tettelin H."/>
            <person name="Glass J.I."/>
            <person name="Rusch D."/>
            <person name="Podicherti R."/>
            <person name="Tsui H.-C.T."/>
            <person name="Winkler M.E."/>
        </authorList>
    </citation>
    <scope>NUCLEOTIDE SEQUENCE</scope>
</reference>
<accession>A0A382TY11</accession>
<gene>
    <name evidence="1" type="ORF">METZ01_LOCUS379757</name>
</gene>
<protein>
    <submittedName>
        <fullName evidence="1">Uncharacterized protein</fullName>
    </submittedName>
</protein>
<feature type="non-terminal residue" evidence="1">
    <location>
        <position position="56"/>
    </location>
</feature>
<feature type="non-terminal residue" evidence="1">
    <location>
        <position position="1"/>
    </location>
</feature>
<evidence type="ECO:0000313" key="1">
    <source>
        <dbReference type="EMBL" id="SVD26903.1"/>
    </source>
</evidence>
<dbReference type="AlphaFoldDB" id="A0A382TY11"/>
<sequence>STQCCACSASLRLHVWGGPDAPHRLALRVASHGDDRVERSRYGYDVRSIPDNALPV</sequence>
<name>A0A382TY11_9ZZZZ</name>
<proteinExistence type="predicted"/>
<organism evidence="1">
    <name type="scientific">marine metagenome</name>
    <dbReference type="NCBI Taxonomy" id="408172"/>
    <lineage>
        <taxon>unclassified sequences</taxon>
        <taxon>metagenomes</taxon>
        <taxon>ecological metagenomes</taxon>
    </lineage>
</organism>
<dbReference type="EMBL" id="UINC01140006">
    <property type="protein sequence ID" value="SVD26903.1"/>
    <property type="molecule type" value="Genomic_DNA"/>
</dbReference>